<sequence length="186" mass="20422">MLLCLTCVARLTLLRRPAIDLAARRRRHTFTVKNGILRRVESSSLDLSGLRGRLEADAIDHKESTFAPAAEPRLAILKDDSQTLFHGVQIPIKPRPPKDDECCMSGCARCVYDLYAEDLSDYSDACKKAQVQLTELQVPQSQWPSSLPRMQAAGAAEPPSDLSPTLSAFMLLEKKLASKQSPASTG</sequence>
<dbReference type="PANTHER" id="PTHR21193:SF3">
    <property type="entry name" value="OXIDOREDUCTASE-LIKE DOMAIN-CONTAINING PROTEIN 1"/>
    <property type="match status" value="1"/>
</dbReference>
<organism evidence="3 4">
    <name type="scientific">Mixia osmundae (strain CBS 9802 / IAM 14324 / JCM 22182 / KY 12970)</name>
    <dbReference type="NCBI Taxonomy" id="764103"/>
    <lineage>
        <taxon>Eukaryota</taxon>
        <taxon>Fungi</taxon>
        <taxon>Dikarya</taxon>
        <taxon>Basidiomycota</taxon>
        <taxon>Pucciniomycotina</taxon>
        <taxon>Mixiomycetes</taxon>
        <taxon>Mixiales</taxon>
        <taxon>Mixiaceae</taxon>
        <taxon>Mixia</taxon>
    </lineage>
</organism>
<dbReference type="RefSeq" id="XP_014565386.1">
    <property type="nucleotide sequence ID" value="XM_014709900.1"/>
</dbReference>
<dbReference type="InterPro" id="IPR039251">
    <property type="entry name" value="OXLD1"/>
</dbReference>
<dbReference type="STRING" id="764103.G7E284"/>
<dbReference type="eggNOG" id="KOG4690">
    <property type="taxonomic scope" value="Eukaryota"/>
</dbReference>
<dbReference type="HOGENOM" id="CLU_092489_1_0_1"/>
<dbReference type="OrthoDB" id="10064411at2759"/>
<reference evidence="3 4" key="1">
    <citation type="journal article" date="2011" name="J. Gen. Appl. Microbiol.">
        <title>Draft genome sequencing of the enigmatic basidiomycete Mixia osmundae.</title>
        <authorList>
            <person name="Nishida H."/>
            <person name="Nagatsuka Y."/>
            <person name="Sugiyama J."/>
        </authorList>
    </citation>
    <scope>NUCLEOTIDE SEQUENCE [LARGE SCALE GENOMIC DNA]</scope>
    <source>
        <strain evidence="4">CBS 9802 / IAM 14324 / JCM 22182 / KY 12970</strain>
    </source>
</reference>
<gene>
    <name evidence="3" type="primary">Mo03618</name>
    <name evidence="3" type="ORF">E5Q_03618</name>
</gene>
<protein>
    <recommendedName>
        <fullName evidence="2">Oxidoreductase-like domain-containing protein</fullName>
    </recommendedName>
</protein>
<accession>G7E284</accession>
<name>G7E284_MIXOS</name>
<dbReference type="GO" id="GO:0005739">
    <property type="term" value="C:mitochondrion"/>
    <property type="evidence" value="ECO:0007669"/>
    <property type="project" value="TreeGrafter"/>
</dbReference>
<evidence type="ECO:0000313" key="4">
    <source>
        <dbReference type="Proteomes" id="UP000009131"/>
    </source>
</evidence>
<evidence type="ECO:0000259" key="2">
    <source>
        <dbReference type="Pfam" id="PF09791"/>
    </source>
</evidence>
<feature type="domain" description="Oxidoreductase-like" evidence="2">
    <location>
        <begin position="85"/>
        <end position="130"/>
    </location>
</feature>
<dbReference type="InterPro" id="IPR019180">
    <property type="entry name" value="Oxidoreductase-like_N"/>
</dbReference>
<proteinExistence type="predicted"/>
<dbReference type="AlphaFoldDB" id="G7E284"/>
<keyword evidence="4" id="KW-1185">Reference proteome</keyword>
<reference evidence="3 4" key="2">
    <citation type="journal article" date="2012" name="Open Biol.">
        <title>Characteristics of nucleosomes and linker DNA regions on the genome of the basidiomycete Mixia osmundae revealed by mono- and dinucleosome mapping.</title>
        <authorList>
            <person name="Nishida H."/>
            <person name="Kondo S."/>
            <person name="Matsumoto T."/>
            <person name="Suzuki Y."/>
            <person name="Yoshikawa H."/>
            <person name="Taylor T.D."/>
            <person name="Sugiyama J."/>
        </authorList>
    </citation>
    <scope>NUCLEOTIDE SEQUENCE [LARGE SCALE GENOMIC DNA]</scope>
    <source>
        <strain evidence="4">CBS 9802 / IAM 14324 / JCM 22182 / KY 12970</strain>
    </source>
</reference>
<evidence type="ECO:0000256" key="1">
    <source>
        <dbReference type="SAM" id="MobiDB-lite"/>
    </source>
</evidence>
<comment type="caution">
    <text evidence="3">The sequence shown here is derived from an EMBL/GenBank/DDBJ whole genome shotgun (WGS) entry which is preliminary data.</text>
</comment>
<feature type="region of interest" description="Disordered" evidence="1">
    <location>
        <begin position="141"/>
        <end position="161"/>
    </location>
</feature>
<dbReference type="PANTHER" id="PTHR21193">
    <property type="entry name" value="OXIDOREDUCTASE-LIKE DOMAIN-CONTAINING PROTEIN 1"/>
    <property type="match status" value="1"/>
</dbReference>
<dbReference type="Proteomes" id="UP000009131">
    <property type="component" value="Unassembled WGS sequence"/>
</dbReference>
<dbReference type="EMBL" id="BABT02000110">
    <property type="protein sequence ID" value="GAA96944.1"/>
    <property type="molecule type" value="Genomic_DNA"/>
</dbReference>
<dbReference type="Pfam" id="PF09791">
    <property type="entry name" value="Oxidored-like"/>
    <property type="match status" value="1"/>
</dbReference>
<dbReference type="InParanoid" id="G7E284"/>
<evidence type="ECO:0000313" key="3">
    <source>
        <dbReference type="EMBL" id="GAA96944.1"/>
    </source>
</evidence>